<gene>
    <name evidence="8" type="primary">MED18</name>
    <name evidence="9" type="ORF">EJ05DRAFT_498982</name>
</gene>
<dbReference type="OrthoDB" id="5348092at2759"/>
<dbReference type="GO" id="GO:0006357">
    <property type="term" value="P:regulation of transcription by RNA polymerase II"/>
    <property type="evidence" value="ECO:0007669"/>
    <property type="project" value="InterPro"/>
</dbReference>
<dbReference type="PANTHER" id="PTHR13321:SF2">
    <property type="entry name" value="MEDIATOR OF RNA POLYMERASE II TRANSCRIPTION SUBUNIT 18"/>
    <property type="match status" value="1"/>
</dbReference>
<protein>
    <recommendedName>
        <fullName evidence="3 8">Mediator of RNA polymerase II transcription subunit 18</fullName>
    </recommendedName>
    <alternativeName>
        <fullName evidence="7 8">Mediator complex subunit 18</fullName>
    </alternativeName>
</protein>
<dbReference type="Pfam" id="PF09637">
    <property type="entry name" value="Med18"/>
    <property type="match status" value="1"/>
</dbReference>
<dbReference type="GO" id="GO:0006369">
    <property type="term" value="P:termination of RNA polymerase II transcription"/>
    <property type="evidence" value="ECO:0007669"/>
    <property type="project" value="TreeGrafter"/>
</dbReference>
<evidence type="ECO:0000256" key="1">
    <source>
        <dbReference type="ARBA" id="ARBA00004123"/>
    </source>
</evidence>
<dbReference type="GO" id="GO:0016592">
    <property type="term" value="C:mediator complex"/>
    <property type="evidence" value="ECO:0007669"/>
    <property type="project" value="InterPro"/>
</dbReference>
<accession>A0A6A6WF92</accession>
<keyword evidence="10" id="KW-1185">Reference proteome</keyword>
<keyword evidence="8" id="KW-0010">Activator</keyword>
<evidence type="ECO:0000256" key="8">
    <source>
        <dbReference type="RuleBase" id="RU364150"/>
    </source>
</evidence>
<dbReference type="InterPro" id="IPR019095">
    <property type="entry name" value="Mediator_Med18"/>
</dbReference>
<keyword evidence="6 8" id="KW-0539">Nucleus</keyword>
<dbReference type="GO" id="GO:0003712">
    <property type="term" value="F:transcription coregulator activity"/>
    <property type="evidence" value="ECO:0007669"/>
    <property type="project" value="InterPro"/>
</dbReference>
<keyword evidence="4 8" id="KW-0805">Transcription regulation</keyword>
<dbReference type="Proteomes" id="UP000799437">
    <property type="component" value="Unassembled WGS sequence"/>
</dbReference>
<proteinExistence type="inferred from homology"/>
<evidence type="ECO:0000256" key="2">
    <source>
        <dbReference type="ARBA" id="ARBA00009814"/>
    </source>
</evidence>
<dbReference type="AlphaFoldDB" id="A0A6A6WF92"/>
<evidence type="ECO:0000256" key="6">
    <source>
        <dbReference type="ARBA" id="ARBA00023242"/>
    </source>
</evidence>
<keyword evidence="5 8" id="KW-0804">Transcription</keyword>
<evidence type="ECO:0000313" key="9">
    <source>
        <dbReference type="EMBL" id="KAF2759781.1"/>
    </source>
</evidence>
<dbReference type="EMBL" id="ML996569">
    <property type="protein sequence ID" value="KAF2759781.1"/>
    <property type="molecule type" value="Genomic_DNA"/>
</dbReference>
<comment type="similarity">
    <text evidence="2 8">Belongs to the Mediator complex subunit 18 family.</text>
</comment>
<name>A0A6A6WF92_9PEZI</name>
<comment type="function">
    <text evidence="8">Component of the Mediator complex, a coactivator involved in the regulated transcription of nearly all RNA polymerase II-dependent genes. Mediator functions as a bridge to convey information from gene-specific regulatory proteins to the basal RNA polymerase II transcription machinery. Mediator is recruited to promoters by direct interactions with regulatory proteins and serves as a scaffold for the assembly of a functional preinitiation complex with RNA polymerase II and the general transcription factors.</text>
</comment>
<dbReference type="Gene3D" id="2.40.320.10">
    <property type="entry name" value="Hypothetical Protein Pfu-838710-001"/>
    <property type="match status" value="1"/>
</dbReference>
<dbReference type="PANTHER" id="PTHR13321">
    <property type="entry name" value="MEDIATOR OF RNA POLYMERASE II TRANSCRIPTION, SUBUNIT 18"/>
    <property type="match status" value="1"/>
</dbReference>
<evidence type="ECO:0000313" key="10">
    <source>
        <dbReference type="Proteomes" id="UP000799437"/>
    </source>
</evidence>
<evidence type="ECO:0000256" key="3">
    <source>
        <dbReference type="ARBA" id="ARBA00019612"/>
    </source>
</evidence>
<comment type="subcellular location">
    <subcellularLocation>
        <location evidence="1 8">Nucleus</location>
    </subcellularLocation>
</comment>
<evidence type="ECO:0000256" key="7">
    <source>
        <dbReference type="ARBA" id="ARBA00032012"/>
    </source>
</evidence>
<evidence type="ECO:0000256" key="5">
    <source>
        <dbReference type="ARBA" id="ARBA00023163"/>
    </source>
</evidence>
<organism evidence="9 10">
    <name type="scientific">Pseudovirgaria hyperparasitica</name>
    <dbReference type="NCBI Taxonomy" id="470096"/>
    <lineage>
        <taxon>Eukaryota</taxon>
        <taxon>Fungi</taxon>
        <taxon>Dikarya</taxon>
        <taxon>Ascomycota</taxon>
        <taxon>Pezizomycotina</taxon>
        <taxon>Dothideomycetes</taxon>
        <taxon>Dothideomycetes incertae sedis</taxon>
        <taxon>Acrospermales</taxon>
        <taxon>Acrospermaceae</taxon>
        <taxon>Pseudovirgaria</taxon>
    </lineage>
</organism>
<reference evidence="9" key="1">
    <citation type="journal article" date="2020" name="Stud. Mycol.">
        <title>101 Dothideomycetes genomes: a test case for predicting lifestyles and emergence of pathogens.</title>
        <authorList>
            <person name="Haridas S."/>
            <person name="Albert R."/>
            <person name="Binder M."/>
            <person name="Bloem J."/>
            <person name="Labutti K."/>
            <person name="Salamov A."/>
            <person name="Andreopoulos B."/>
            <person name="Baker S."/>
            <person name="Barry K."/>
            <person name="Bills G."/>
            <person name="Bluhm B."/>
            <person name="Cannon C."/>
            <person name="Castanera R."/>
            <person name="Culley D."/>
            <person name="Daum C."/>
            <person name="Ezra D."/>
            <person name="Gonzalez J."/>
            <person name="Henrissat B."/>
            <person name="Kuo A."/>
            <person name="Liang C."/>
            <person name="Lipzen A."/>
            <person name="Lutzoni F."/>
            <person name="Magnuson J."/>
            <person name="Mondo S."/>
            <person name="Nolan M."/>
            <person name="Ohm R."/>
            <person name="Pangilinan J."/>
            <person name="Park H.-J."/>
            <person name="Ramirez L."/>
            <person name="Alfaro M."/>
            <person name="Sun H."/>
            <person name="Tritt A."/>
            <person name="Yoshinaga Y."/>
            <person name="Zwiers L.-H."/>
            <person name="Turgeon B."/>
            <person name="Goodwin S."/>
            <person name="Spatafora J."/>
            <person name="Crous P."/>
            <person name="Grigoriev I."/>
        </authorList>
    </citation>
    <scope>NUCLEOTIDE SEQUENCE</scope>
    <source>
        <strain evidence="9">CBS 121739</strain>
    </source>
</reference>
<evidence type="ECO:0000256" key="4">
    <source>
        <dbReference type="ARBA" id="ARBA00023015"/>
    </source>
</evidence>
<sequence>MHVGFTPKHSTILSQHQSSITTLLALLLSRARLPHLSYTRKLPRLVVCSAAARINLNHSQNTTAVLLHISDLIFGFPGWSPMHELLLFGQVPRSRHDEMLKVLAGVAAMQPQRVIERHVVYRPNRDPQAPGRTGQVGGSQAVATDKRSTQAQAVKDLYFTKLVQDLTEDDFEKEGKALAPGGTWAMQFYDVPDAAKRPVIYRTANTTPILQGDAHNYMKDFQYNYVGEHILEGHRYVHKNVVILLHRLLTYHELPPSQSPVATLPSYESLKPVDPSGAYIMQTSVRLVDNAGPDNLGRGQEELVKFQGTMKGIVELQVVDRLALDTRVKYNAAQAA</sequence>
<dbReference type="GO" id="GO:0070847">
    <property type="term" value="C:core mediator complex"/>
    <property type="evidence" value="ECO:0007669"/>
    <property type="project" value="TreeGrafter"/>
</dbReference>
<comment type="subunit">
    <text evidence="8">Component of the Mediator complex.</text>
</comment>